<dbReference type="Proteomes" id="UP000509638">
    <property type="component" value="Chromosome"/>
</dbReference>
<evidence type="ECO:0000256" key="1">
    <source>
        <dbReference type="SAM" id="Phobius"/>
    </source>
</evidence>
<feature type="transmembrane region" description="Helical" evidence="1">
    <location>
        <begin position="16"/>
        <end position="35"/>
    </location>
</feature>
<dbReference type="EMBL" id="CP058316">
    <property type="protein sequence ID" value="QLD10640.1"/>
    <property type="molecule type" value="Genomic_DNA"/>
</dbReference>
<dbReference type="RefSeq" id="WP_178009913.1">
    <property type="nucleotide sequence ID" value="NZ_CP058316.1"/>
</dbReference>
<feature type="transmembrane region" description="Helical" evidence="1">
    <location>
        <begin position="41"/>
        <end position="63"/>
    </location>
</feature>
<keyword evidence="1" id="KW-0472">Membrane</keyword>
<name>A0A7D5JC87_9MICO</name>
<keyword evidence="1" id="KW-0812">Transmembrane</keyword>
<protein>
    <submittedName>
        <fullName evidence="2">Uncharacterized protein</fullName>
    </submittedName>
</protein>
<sequence length="84" mass="8556">MSSSSRVTRSFSRVRLGAVVSGFVGAVLLLTAVVLDWSGFWGGFAQGAGVVLLLTAAYLLGLLTGMRRSAVSPTWLPAGGGEAA</sequence>
<keyword evidence="1" id="KW-1133">Transmembrane helix</keyword>
<evidence type="ECO:0000313" key="3">
    <source>
        <dbReference type="Proteomes" id="UP000509638"/>
    </source>
</evidence>
<gene>
    <name evidence="2" type="ORF">HW566_01900</name>
</gene>
<proteinExistence type="predicted"/>
<organism evidence="2 3">
    <name type="scientific">Microbacterium oleivorans</name>
    <dbReference type="NCBI Taxonomy" id="273677"/>
    <lineage>
        <taxon>Bacteria</taxon>
        <taxon>Bacillati</taxon>
        <taxon>Actinomycetota</taxon>
        <taxon>Actinomycetes</taxon>
        <taxon>Micrococcales</taxon>
        <taxon>Microbacteriaceae</taxon>
        <taxon>Microbacterium</taxon>
    </lineage>
</organism>
<reference evidence="2 3" key="1">
    <citation type="submission" date="2020-06" db="EMBL/GenBank/DDBJ databases">
        <authorList>
            <person name="Jo H."/>
        </authorList>
    </citation>
    <scope>NUCLEOTIDE SEQUENCE [LARGE SCALE GENOMIC DNA]</scope>
    <source>
        <strain evidence="2 3">I46</strain>
    </source>
</reference>
<dbReference type="AlphaFoldDB" id="A0A7D5JC87"/>
<evidence type="ECO:0000313" key="2">
    <source>
        <dbReference type="EMBL" id="QLD10640.1"/>
    </source>
</evidence>
<accession>A0A7D5JC87</accession>